<evidence type="ECO:0000256" key="4">
    <source>
        <dbReference type="ARBA" id="ARBA00023136"/>
    </source>
</evidence>
<dbReference type="SUPFAM" id="SSF81324">
    <property type="entry name" value="Voltage-gated potassium channels"/>
    <property type="match status" value="1"/>
</dbReference>
<evidence type="ECO:0000256" key="1">
    <source>
        <dbReference type="ARBA" id="ARBA00004141"/>
    </source>
</evidence>
<keyword evidence="3 5" id="KW-1133">Transmembrane helix</keyword>
<dbReference type="InterPro" id="IPR028746">
    <property type="entry name" value="CatSper1"/>
</dbReference>
<dbReference type="InterPro" id="IPR005821">
    <property type="entry name" value="Ion_trans_dom"/>
</dbReference>
<dbReference type="GO" id="GO:0005245">
    <property type="term" value="F:voltage-gated calcium channel activity"/>
    <property type="evidence" value="ECO:0007669"/>
    <property type="project" value="TreeGrafter"/>
</dbReference>
<organism evidence="7 8">
    <name type="scientific">Acuticoccus mangrovi</name>
    <dbReference type="NCBI Taxonomy" id="2796142"/>
    <lineage>
        <taxon>Bacteria</taxon>
        <taxon>Pseudomonadati</taxon>
        <taxon>Pseudomonadota</taxon>
        <taxon>Alphaproteobacteria</taxon>
        <taxon>Hyphomicrobiales</taxon>
        <taxon>Amorphaceae</taxon>
        <taxon>Acuticoccus</taxon>
    </lineage>
</organism>
<reference evidence="7" key="1">
    <citation type="submission" date="2020-12" db="EMBL/GenBank/DDBJ databases">
        <title>Bacterial taxonomy.</title>
        <authorList>
            <person name="Pan X."/>
        </authorList>
    </citation>
    <scope>NUCLEOTIDE SEQUENCE</scope>
    <source>
        <strain evidence="7">B2012</strain>
    </source>
</reference>
<accession>A0A934IU19</accession>
<dbReference type="Gene3D" id="1.10.287.70">
    <property type="match status" value="1"/>
</dbReference>
<keyword evidence="4 5" id="KW-0472">Membrane</keyword>
<keyword evidence="2 5" id="KW-0812">Transmembrane</keyword>
<dbReference type="Pfam" id="PF00520">
    <property type="entry name" value="Ion_trans"/>
    <property type="match status" value="1"/>
</dbReference>
<dbReference type="Gene3D" id="1.20.120.350">
    <property type="entry name" value="Voltage-gated potassium channels. Chain C"/>
    <property type="match status" value="1"/>
</dbReference>
<gene>
    <name evidence="7" type="ORF">JCR33_23050</name>
</gene>
<dbReference type="PANTHER" id="PTHR47193">
    <property type="entry name" value="CATION CHANNEL SPERM-ASSOCIATED PROTEIN 1"/>
    <property type="match status" value="1"/>
</dbReference>
<dbReference type="GO" id="GO:0005227">
    <property type="term" value="F:calcium-activated cation channel activity"/>
    <property type="evidence" value="ECO:0007669"/>
    <property type="project" value="InterPro"/>
</dbReference>
<evidence type="ECO:0000313" key="8">
    <source>
        <dbReference type="Proteomes" id="UP000609531"/>
    </source>
</evidence>
<evidence type="ECO:0000256" key="3">
    <source>
        <dbReference type="ARBA" id="ARBA00022989"/>
    </source>
</evidence>
<name>A0A934IU19_9HYPH</name>
<dbReference type="AlphaFoldDB" id="A0A934IU19"/>
<evidence type="ECO:0000256" key="5">
    <source>
        <dbReference type="SAM" id="Phobius"/>
    </source>
</evidence>
<evidence type="ECO:0000313" key="7">
    <source>
        <dbReference type="EMBL" id="MBJ3778598.1"/>
    </source>
</evidence>
<evidence type="ECO:0000259" key="6">
    <source>
        <dbReference type="Pfam" id="PF00520"/>
    </source>
</evidence>
<comment type="subcellular location">
    <subcellularLocation>
        <location evidence="1">Membrane</location>
        <topology evidence="1">Multi-pass membrane protein</topology>
    </subcellularLocation>
</comment>
<feature type="transmembrane region" description="Helical" evidence="5">
    <location>
        <begin position="78"/>
        <end position="98"/>
    </location>
</feature>
<feature type="transmembrane region" description="Helical" evidence="5">
    <location>
        <begin position="119"/>
        <end position="143"/>
    </location>
</feature>
<dbReference type="Proteomes" id="UP000609531">
    <property type="component" value="Unassembled WGS sequence"/>
</dbReference>
<sequence length="265" mass="29088">MRERLAGLIASRGWETAITAIIVLNAATLGLETSEAVMGRVGPLLLALDRIVLMVFVVEIGVRLYVHRLRFFRDAWSLFDFAIVAIALVPASGPFQVLRALRILRVLRLVSMVPSLRRVVVGLIAALPGMGSIVALLGLVFYISAVMATELFGPAFPEWFGTLGRSAYTLFQVMTLESWSMGIARPVMEVVPYAFVFFVPFILLTAFVVLNLFIGVVVSAMQETVAEEVEAPDVAEESHAIVAALAELKVEVEELRRTVERQRAA</sequence>
<feature type="domain" description="Ion transport" evidence="6">
    <location>
        <begin position="12"/>
        <end position="225"/>
    </location>
</feature>
<evidence type="ECO:0000256" key="2">
    <source>
        <dbReference type="ARBA" id="ARBA00022692"/>
    </source>
</evidence>
<keyword evidence="8" id="KW-1185">Reference proteome</keyword>
<dbReference type="EMBL" id="JAEKJA010000032">
    <property type="protein sequence ID" value="MBJ3778598.1"/>
    <property type="molecule type" value="Genomic_DNA"/>
</dbReference>
<feature type="transmembrane region" description="Helical" evidence="5">
    <location>
        <begin position="43"/>
        <end position="66"/>
    </location>
</feature>
<dbReference type="InterPro" id="IPR027359">
    <property type="entry name" value="Volt_channel_dom_sf"/>
</dbReference>
<comment type="caution">
    <text evidence="7">The sequence shown here is derived from an EMBL/GenBank/DDBJ whole genome shotgun (WGS) entry which is preliminary data.</text>
</comment>
<protein>
    <submittedName>
        <fullName evidence="7">Ion transporter</fullName>
    </submittedName>
</protein>
<proteinExistence type="predicted"/>
<dbReference type="PANTHER" id="PTHR47193:SF1">
    <property type="entry name" value="CATION CHANNEL SPERM-ASSOCIATED PROTEIN 1"/>
    <property type="match status" value="1"/>
</dbReference>
<dbReference type="RefSeq" id="WP_198884504.1">
    <property type="nucleotide sequence ID" value="NZ_JAEKJA010000032.1"/>
</dbReference>
<feature type="transmembrane region" description="Helical" evidence="5">
    <location>
        <begin position="190"/>
        <end position="214"/>
    </location>
</feature>
<dbReference type="GO" id="GO:0036128">
    <property type="term" value="C:CatSper complex"/>
    <property type="evidence" value="ECO:0007669"/>
    <property type="project" value="InterPro"/>
</dbReference>